<name>A0A2D2LVQ2_FAUOS</name>
<dbReference type="PANTHER" id="PTHR30012">
    <property type="entry name" value="GENERAL SECRETION PATHWAY PROTEIN"/>
    <property type="match status" value="1"/>
</dbReference>
<evidence type="ECO:0000259" key="16">
    <source>
        <dbReference type="Pfam" id="PF00482"/>
    </source>
</evidence>
<evidence type="ECO:0000256" key="2">
    <source>
        <dbReference type="ARBA" id="ARBA00004429"/>
    </source>
</evidence>
<dbReference type="PANTHER" id="PTHR30012:SF0">
    <property type="entry name" value="TYPE II SECRETION SYSTEM PROTEIN F-RELATED"/>
    <property type="match status" value="1"/>
</dbReference>
<dbReference type="FunFam" id="1.20.81.30:FF:000001">
    <property type="entry name" value="Type II secretion system protein F"/>
    <property type="match status" value="2"/>
</dbReference>
<dbReference type="PROSITE" id="PS00874">
    <property type="entry name" value="T2SP_F"/>
    <property type="match status" value="1"/>
</dbReference>
<dbReference type="NCBIfam" id="TIGR02120">
    <property type="entry name" value="GspF"/>
    <property type="match status" value="1"/>
</dbReference>
<feature type="domain" description="Type II secretion system protein GspF" evidence="16">
    <location>
        <begin position="69"/>
        <end position="190"/>
    </location>
</feature>
<keyword evidence="8" id="KW-0479">Metal-binding</keyword>
<evidence type="ECO:0000256" key="7">
    <source>
        <dbReference type="ARBA" id="ARBA00022692"/>
    </source>
</evidence>
<proteinExistence type="inferred from homology"/>
<keyword evidence="6" id="KW-0997">Cell inner membrane</keyword>
<dbReference type="GO" id="GO:0005886">
    <property type="term" value="C:plasma membrane"/>
    <property type="evidence" value="ECO:0007669"/>
    <property type="project" value="UniProtKB-SubCell"/>
</dbReference>
<keyword evidence="5" id="KW-1003">Cell membrane</keyword>
<dbReference type="InterPro" id="IPR003004">
    <property type="entry name" value="GspF/PilC"/>
</dbReference>
<dbReference type="InterPro" id="IPR001992">
    <property type="entry name" value="T2SS_GspF/T4SS_PilC_CS"/>
</dbReference>
<gene>
    <name evidence="17" type="primary">gspF</name>
    <name evidence="17" type="ORF">NP7_07490</name>
</gene>
<protein>
    <recommendedName>
        <fullName evidence="13">General secretion pathway protein F</fullName>
    </recommendedName>
</protein>
<keyword evidence="11 15" id="KW-1133">Transmembrane helix</keyword>
<dbReference type="InterPro" id="IPR018076">
    <property type="entry name" value="T2SS_GspF_dom"/>
</dbReference>
<evidence type="ECO:0000313" key="17">
    <source>
        <dbReference type="EMBL" id="ATR79102.1"/>
    </source>
</evidence>
<dbReference type="RefSeq" id="WP_100270327.1">
    <property type="nucleotide sequence ID" value="NZ_CP024443.1"/>
</dbReference>
<feature type="transmembrane region" description="Helical" evidence="15">
    <location>
        <begin position="373"/>
        <end position="394"/>
    </location>
</feature>
<keyword evidence="12 15" id="KW-0472">Membrane</keyword>
<comment type="subcellular location">
    <subcellularLocation>
        <location evidence="2 14">Cell inner membrane</location>
        <topology evidence="2 14">Multi-pass membrane protein</topology>
    </subcellularLocation>
</comment>
<evidence type="ECO:0000256" key="13">
    <source>
        <dbReference type="ARBA" id="ARBA00030750"/>
    </source>
</evidence>
<feature type="domain" description="Type II secretion system protein GspF" evidence="16">
    <location>
        <begin position="270"/>
        <end position="392"/>
    </location>
</feature>
<dbReference type="EMBL" id="CP024443">
    <property type="protein sequence ID" value="ATR79102.1"/>
    <property type="molecule type" value="Genomic_DNA"/>
</dbReference>
<keyword evidence="10" id="KW-0653">Protein transport</keyword>
<dbReference type="GO" id="GO:0015627">
    <property type="term" value="C:type II protein secretion system complex"/>
    <property type="evidence" value="ECO:0007669"/>
    <property type="project" value="InterPro"/>
</dbReference>
<evidence type="ECO:0000256" key="10">
    <source>
        <dbReference type="ARBA" id="ARBA00022927"/>
    </source>
</evidence>
<sequence length="401" mass="43816">MPAFQYKAMDTQGKSHQGILEADSARLIRQQLRDKNLLPVEVSPVQKTDVSRNRLWQKGVGAYDLALITRQLSVLLAASIPIEQALQAIAKQSEKPHVKALMHGVRGKVLEGYSLASALQDSGNFPAIYIATIAAGERSGHLDLILNQLADYTENRFAMQKKVQGAMVYPIILLMMAVAVVVGLMSFVVPKIVKVFEQSEQALPWITQVVLALSNLLTHWWWLILGGLIGAVFLFVKFIKTAAGKAAFDQFVLRLPVFGRLSRNLNASRFASTLAILVRSGVPLVEALAIGAAVTTNTHIKHTIARATEKVTEGASLSSQLERSNYFPPMMVQMIKSGENSGELDDMLTRAAAMQQNEATNMISTLLSLLEPLMLVLMGVIVMTIVMAVMLPIINMNDLAG</sequence>
<evidence type="ECO:0000256" key="15">
    <source>
        <dbReference type="SAM" id="Phobius"/>
    </source>
</evidence>
<evidence type="ECO:0000256" key="6">
    <source>
        <dbReference type="ARBA" id="ARBA00022519"/>
    </source>
</evidence>
<feature type="transmembrane region" description="Helical" evidence="15">
    <location>
        <begin position="220"/>
        <end position="239"/>
    </location>
</feature>
<evidence type="ECO:0000256" key="14">
    <source>
        <dbReference type="RuleBase" id="RU003923"/>
    </source>
</evidence>
<dbReference type="GO" id="GO:0046872">
    <property type="term" value="F:metal ion binding"/>
    <property type="evidence" value="ECO:0007669"/>
    <property type="project" value="UniProtKB-KW"/>
</dbReference>
<evidence type="ECO:0000256" key="4">
    <source>
        <dbReference type="ARBA" id="ARBA00022448"/>
    </source>
</evidence>
<dbReference type="Pfam" id="PF00482">
    <property type="entry name" value="T2SSF"/>
    <property type="match status" value="2"/>
</dbReference>
<feature type="transmembrane region" description="Helical" evidence="15">
    <location>
        <begin position="166"/>
        <end position="189"/>
    </location>
</feature>
<dbReference type="GO" id="GO:0015628">
    <property type="term" value="P:protein secretion by the type II secretion system"/>
    <property type="evidence" value="ECO:0007669"/>
    <property type="project" value="InterPro"/>
</dbReference>
<dbReference type="InterPro" id="IPR042094">
    <property type="entry name" value="T2SS_GspF_sf"/>
</dbReference>
<comment type="function">
    <text evidence="1">Component of the type II secretion system inner membrane complex required for the energy-dependent secretion of extracellular factors such as proteases and toxins from the periplasm.</text>
</comment>
<keyword evidence="7 14" id="KW-0812">Transmembrane</keyword>
<dbReference type="InterPro" id="IPR011850">
    <property type="entry name" value="T2SS_GspF"/>
</dbReference>
<evidence type="ECO:0000313" key="18">
    <source>
        <dbReference type="Proteomes" id="UP000229340"/>
    </source>
</evidence>
<evidence type="ECO:0000256" key="5">
    <source>
        <dbReference type="ARBA" id="ARBA00022475"/>
    </source>
</evidence>
<dbReference type="PRINTS" id="PR00812">
    <property type="entry name" value="BCTERIALGSPF"/>
</dbReference>
<evidence type="ECO:0000256" key="3">
    <source>
        <dbReference type="ARBA" id="ARBA00005745"/>
    </source>
</evidence>
<dbReference type="AlphaFoldDB" id="A0A2D2LVQ2"/>
<dbReference type="Proteomes" id="UP000229340">
    <property type="component" value="Chromosome"/>
</dbReference>
<organism evidence="17 18">
    <name type="scientific">Faucicola osloensis</name>
    <name type="common">Moraxella osloensis</name>
    <dbReference type="NCBI Taxonomy" id="34062"/>
    <lineage>
        <taxon>Bacteria</taxon>
        <taxon>Pseudomonadati</taxon>
        <taxon>Pseudomonadota</taxon>
        <taxon>Gammaproteobacteria</taxon>
        <taxon>Moraxellales</taxon>
        <taxon>Moraxellaceae</taxon>
        <taxon>Faucicola</taxon>
    </lineage>
</organism>
<comment type="similarity">
    <text evidence="3 14">Belongs to the GSP F family.</text>
</comment>
<keyword evidence="9" id="KW-0106">Calcium</keyword>
<evidence type="ECO:0000256" key="1">
    <source>
        <dbReference type="ARBA" id="ARBA00002684"/>
    </source>
</evidence>
<evidence type="ECO:0000256" key="8">
    <source>
        <dbReference type="ARBA" id="ARBA00022723"/>
    </source>
</evidence>
<accession>A0A2D2LVQ2</accession>
<dbReference type="Gene3D" id="1.20.81.30">
    <property type="entry name" value="Type II secretion system (T2SS), domain F"/>
    <property type="match status" value="2"/>
</dbReference>
<evidence type="ECO:0000256" key="11">
    <source>
        <dbReference type="ARBA" id="ARBA00022989"/>
    </source>
</evidence>
<evidence type="ECO:0000256" key="9">
    <source>
        <dbReference type="ARBA" id="ARBA00022837"/>
    </source>
</evidence>
<dbReference type="STRING" id="34062.AXE82_03610"/>
<reference evidence="18" key="1">
    <citation type="submission" date="2017-11" db="EMBL/GenBank/DDBJ databases">
        <title>Complete genome sequence of Moraxella osloensis NP7 isolated from human skin.</title>
        <authorList>
            <person name="Lee K."/>
            <person name="Lim J.Y."/>
            <person name="Hwang I."/>
        </authorList>
    </citation>
    <scope>NUCLEOTIDE SEQUENCE [LARGE SCALE GENOMIC DNA]</scope>
    <source>
        <strain evidence="18">NP7</strain>
    </source>
</reference>
<keyword evidence="4 14" id="KW-0813">Transport</keyword>
<evidence type="ECO:0000256" key="12">
    <source>
        <dbReference type="ARBA" id="ARBA00023136"/>
    </source>
</evidence>